<dbReference type="EMBL" id="JAPESX010000275">
    <property type="protein sequence ID" value="KAJ8122186.1"/>
    <property type="molecule type" value="Genomic_DNA"/>
</dbReference>
<evidence type="ECO:0000313" key="1">
    <source>
        <dbReference type="EMBL" id="KAJ8122186.1"/>
    </source>
</evidence>
<dbReference type="Proteomes" id="UP001153334">
    <property type="component" value="Unassembled WGS sequence"/>
</dbReference>
<reference evidence="1" key="1">
    <citation type="submission" date="2022-11" db="EMBL/GenBank/DDBJ databases">
        <title>Genome Sequence of Nemania bipapillata.</title>
        <authorList>
            <person name="Buettner E."/>
        </authorList>
    </citation>
    <scope>NUCLEOTIDE SEQUENCE</scope>
    <source>
        <strain evidence="1">CP14</strain>
    </source>
</reference>
<keyword evidence="2" id="KW-1185">Reference proteome</keyword>
<gene>
    <name evidence="1" type="ORF">ONZ43_g1557</name>
</gene>
<protein>
    <submittedName>
        <fullName evidence="1">Uncharacterized protein</fullName>
    </submittedName>
</protein>
<comment type="caution">
    <text evidence="1">The sequence shown here is derived from an EMBL/GenBank/DDBJ whole genome shotgun (WGS) entry which is preliminary data.</text>
</comment>
<evidence type="ECO:0000313" key="2">
    <source>
        <dbReference type="Proteomes" id="UP001153334"/>
    </source>
</evidence>
<sequence length="267" mass="29601">MAAEDQQHLQCPDLVTVPFAVASGTGWLPVSDQPHPIGCAVPILDVFCHLLPFPYALQVLPETLEAQWDNQDFAKYKDAFPPEYRTSKDELAAHVRDLMDRDVKIAYMKSLQGYLWEEGYAAGHLKAPLFSDVPDKLSTWHQNGLKIMIYSSGSVPAQKLLFKHTNATPSDLTPLISDWFDTVNAGLKTETRSYQTIAESHPEFPAEQWLFLSDNTKEVEAAISAGMKSMVVRRAGNPELPTGVVGRLPIIDSFLSLGDNSKTVNSQ</sequence>
<organism evidence="1 2">
    <name type="scientific">Nemania bipapillata</name>
    <dbReference type="NCBI Taxonomy" id="110536"/>
    <lineage>
        <taxon>Eukaryota</taxon>
        <taxon>Fungi</taxon>
        <taxon>Dikarya</taxon>
        <taxon>Ascomycota</taxon>
        <taxon>Pezizomycotina</taxon>
        <taxon>Sordariomycetes</taxon>
        <taxon>Xylariomycetidae</taxon>
        <taxon>Xylariales</taxon>
        <taxon>Xylariaceae</taxon>
        <taxon>Nemania</taxon>
    </lineage>
</organism>
<proteinExistence type="predicted"/>
<name>A0ACC2J431_9PEZI</name>
<accession>A0ACC2J431</accession>